<evidence type="ECO:0000313" key="3">
    <source>
        <dbReference type="Proteomes" id="UP000279236"/>
    </source>
</evidence>
<protein>
    <submittedName>
        <fullName evidence="2">Uncharacterized protein</fullName>
    </submittedName>
</protein>
<dbReference type="OrthoDB" id="423313at2759"/>
<dbReference type="Proteomes" id="UP000279236">
    <property type="component" value="Unassembled WGS sequence"/>
</dbReference>
<dbReference type="AlphaFoldDB" id="A0A427XGR4"/>
<proteinExistence type="predicted"/>
<dbReference type="EMBL" id="RSCE01000013">
    <property type="protein sequence ID" value="RSH78022.1"/>
    <property type="molecule type" value="Genomic_DNA"/>
</dbReference>
<dbReference type="GeneID" id="39587017"/>
<organism evidence="2 3">
    <name type="scientific">Apiotrichum porosum</name>
    <dbReference type="NCBI Taxonomy" id="105984"/>
    <lineage>
        <taxon>Eukaryota</taxon>
        <taxon>Fungi</taxon>
        <taxon>Dikarya</taxon>
        <taxon>Basidiomycota</taxon>
        <taxon>Agaricomycotina</taxon>
        <taxon>Tremellomycetes</taxon>
        <taxon>Trichosporonales</taxon>
        <taxon>Trichosporonaceae</taxon>
        <taxon>Apiotrichum</taxon>
    </lineage>
</organism>
<name>A0A427XGR4_9TREE</name>
<evidence type="ECO:0000313" key="2">
    <source>
        <dbReference type="EMBL" id="RSH78022.1"/>
    </source>
</evidence>
<evidence type="ECO:0000256" key="1">
    <source>
        <dbReference type="SAM" id="MobiDB-lite"/>
    </source>
</evidence>
<gene>
    <name evidence="2" type="ORF">EHS24_002474</name>
</gene>
<accession>A0A427XGR4</accession>
<feature type="region of interest" description="Disordered" evidence="1">
    <location>
        <begin position="39"/>
        <end position="59"/>
    </location>
</feature>
<dbReference type="RefSeq" id="XP_028473169.1">
    <property type="nucleotide sequence ID" value="XM_028618213.1"/>
</dbReference>
<comment type="caution">
    <text evidence="2">The sequence shown here is derived from an EMBL/GenBank/DDBJ whole genome shotgun (WGS) entry which is preliminary data.</text>
</comment>
<sequence length="342" mass="36925">MSSTIHKFLFSPPPSPPLEGAVPAHSPFTPLRSLLPAGLAGMEPPPSPKLSRSSTPIGNRRAGADVDYMSLLPPINIEAANQPSVREKVALFSPPLLSPRLVRNRIPRPLLRLMAFITIVVSGVMLIRCFTEAVAPVPRRQDHPIMSNYRPAFVPAAVGANRQMPLVAPNPRAFRPASHPLPDSHELLALQSFVMETAYNHLSSSVDASKPLDAHDLLGPAARKLGGSGSEREKEWFAEVSAENANNVVVWHSSASVPHYVLEGINSRHGQGHRATLVSLASRSDGDLIGAIMKRLGFDVDAAPLLVIGGQPTVATEEVMDELRSSGQLNEKLSAIGWRLRR</sequence>
<reference evidence="2 3" key="1">
    <citation type="submission" date="2018-11" db="EMBL/GenBank/DDBJ databases">
        <title>Genome sequence of Apiotrichum porosum DSM 27194.</title>
        <authorList>
            <person name="Aliyu H."/>
            <person name="Gorte O."/>
            <person name="Ochsenreither K."/>
        </authorList>
    </citation>
    <scope>NUCLEOTIDE SEQUENCE [LARGE SCALE GENOMIC DNA]</scope>
    <source>
        <strain evidence="2 3">DSM 27194</strain>
    </source>
</reference>
<keyword evidence="3" id="KW-1185">Reference proteome</keyword>